<dbReference type="InterPro" id="IPR009057">
    <property type="entry name" value="Homeodomain-like_sf"/>
</dbReference>
<sequence>MKYGYGRVSSAGQNLSGQIKQLQEAGCDTIFKEKVSGRKKEDREQFNLLLETVQEGDIITVTKLDRFARSTKDALNTIEYLNNKGVSLIVLNMGGDKIDTSTAIGKLMITVLSGIAEFEADMIKERQLEGIEEAKQRGVYKGRPKKYTENNRGLQYALELFHNRATNKMTVKEIEEITKISKATLYRAARAQEGNVE</sequence>
<dbReference type="CDD" id="cd03768">
    <property type="entry name" value="SR_ResInv"/>
    <property type="match status" value="1"/>
</dbReference>
<dbReference type="SUPFAM" id="SSF46689">
    <property type="entry name" value="Homeodomain-like"/>
    <property type="match status" value="1"/>
</dbReference>
<name>A0A9W3J980_BACTU</name>
<dbReference type="Pfam" id="PF02796">
    <property type="entry name" value="HTH_7"/>
    <property type="match status" value="1"/>
</dbReference>
<dbReference type="InterPro" id="IPR050639">
    <property type="entry name" value="SSR_resolvase"/>
</dbReference>
<evidence type="ECO:0000313" key="4">
    <source>
        <dbReference type="Proteomes" id="UP000005259"/>
    </source>
</evidence>
<dbReference type="AlphaFoldDB" id="A0A9W3J980"/>
<evidence type="ECO:0000313" key="3">
    <source>
        <dbReference type="EMBL" id="AFQ16333.1"/>
    </source>
</evidence>
<dbReference type="Gene3D" id="3.40.50.1390">
    <property type="entry name" value="Resolvase, N-terminal catalytic domain"/>
    <property type="match status" value="1"/>
</dbReference>
<dbReference type="Proteomes" id="UP000005259">
    <property type="component" value="Chromosome"/>
</dbReference>
<reference evidence="3 4" key="1">
    <citation type="submission" date="2012-08" db="EMBL/GenBank/DDBJ databases">
        <authorList>
            <person name="Doggett N."/>
            <person name="Teshima H."/>
            <person name="Bruce D."/>
            <person name="Detter J.C."/>
            <person name="Johnson S.L."/>
            <person name="Han C."/>
        </authorList>
    </citation>
    <scope>NUCLEOTIDE SEQUENCE [LARGE SCALE GENOMIC DNA]</scope>
    <source>
        <strain evidence="3 4">HD-771</strain>
    </source>
</reference>
<dbReference type="InterPro" id="IPR006120">
    <property type="entry name" value="Resolvase_HTH_dom"/>
</dbReference>
<comment type="similarity">
    <text evidence="1">Belongs to the site-specific recombinase resolvase family.</text>
</comment>
<dbReference type="KEGG" id="bti:BTG_14405"/>
<evidence type="ECO:0000256" key="1">
    <source>
        <dbReference type="ARBA" id="ARBA00009913"/>
    </source>
</evidence>
<dbReference type="PANTHER" id="PTHR30461">
    <property type="entry name" value="DNA-INVERTASE FROM LAMBDOID PROPHAGE"/>
    <property type="match status" value="1"/>
</dbReference>
<dbReference type="InterPro" id="IPR006119">
    <property type="entry name" value="Resolv_N"/>
</dbReference>
<protein>
    <submittedName>
        <fullName evidence="3">Resolvase</fullName>
    </submittedName>
</protein>
<dbReference type="GO" id="GO:0003677">
    <property type="term" value="F:DNA binding"/>
    <property type="evidence" value="ECO:0007669"/>
    <property type="project" value="InterPro"/>
</dbReference>
<organism evidence="3 4">
    <name type="scientific">Bacillus thuringiensis HD-771</name>
    <dbReference type="NCBI Taxonomy" id="1218175"/>
    <lineage>
        <taxon>Bacteria</taxon>
        <taxon>Bacillati</taxon>
        <taxon>Bacillota</taxon>
        <taxon>Bacilli</taxon>
        <taxon>Bacillales</taxon>
        <taxon>Bacillaceae</taxon>
        <taxon>Bacillus</taxon>
        <taxon>Bacillus cereus group</taxon>
    </lineage>
</organism>
<dbReference type="Pfam" id="PF00239">
    <property type="entry name" value="Resolvase"/>
    <property type="match status" value="1"/>
</dbReference>
<dbReference type="PANTHER" id="PTHR30461:SF26">
    <property type="entry name" value="RESOLVASE HOMOLOG YNEB"/>
    <property type="match status" value="1"/>
</dbReference>
<dbReference type="InterPro" id="IPR036162">
    <property type="entry name" value="Resolvase-like_N_sf"/>
</dbReference>
<feature type="domain" description="Resolvase/invertase-type recombinase catalytic" evidence="2">
    <location>
        <begin position="1"/>
        <end position="138"/>
    </location>
</feature>
<dbReference type="GO" id="GO:0000150">
    <property type="term" value="F:DNA strand exchange activity"/>
    <property type="evidence" value="ECO:0007669"/>
    <property type="project" value="InterPro"/>
</dbReference>
<accession>A0A9W3J980</accession>
<gene>
    <name evidence="3" type="ORF">BTG_14405</name>
</gene>
<dbReference type="RefSeq" id="WP_000873693.1">
    <property type="nucleotide sequence ID" value="NC_018500.1"/>
</dbReference>
<dbReference type="EMBL" id="CP003752">
    <property type="protein sequence ID" value="AFQ16333.1"/>
    <property type="molecule type" value="Genomic_DNA"/>
</dbReference>
<proteinExistence type="inferred from homology"/>
<dbReference type="PROSITE" id="PS51736">
    <property type="entry name" value="RECOMBINASES_3"/>
    <property type="match status" value="1"/>
</dbReference>
<evidence type="ECO:0000259" key="2">
    <source>
        <dbReference type="PROSITE" id="PS51736"/>
    </source>
</evidence>
<dbReference type="SUPFAM" id="SSF53041">
    <property type="entry name" value="Resolvase-like"/>
    <property type="match status" value="1"/>
</dbReference>
<dbReference type="SMART" id="SM00857">
    <property type="entry name" value="Resolvase"/>
    <property type="match status" value="1"/>
</dbReference>